<reference evidence="2 3" key="1">
    <citation type="submission" date="2016-02" db="EMBL/GenBank/DDBJ databases">
        <title>Genome analysis of coral dinoflagellate symbionts highlights evolutionary adaptations to a symbiotic lifestyle.</title>
        <authorList>
            <person name="Aranda M."/>
            <person name="Li Y."/>
            <person name="Liew Y.J."/>
            <person name="Baumgarten S."/>
            <person name="Simakov O."/>
            <person name="Wilson M."/>
            <person name="Piel J."/>
            <person name="Ashoor H."/>
            <person name="Bougouffa S."/>
            <person name="Bajic V.B."/>
            <person name="Ryu T."/>
            <person name="Ravasi T."/>
            <person name="Bayer T."/>
            <person name="Micklem G."/>
            <person name="Kim H."/>
            <person name="Bhak J."/>
            <person name="Lajeunesse T.C."/>
            <person name="Voolstra C.R."/>
        </authorList>
    </citation>
    <scope>NUCLEOTIDE SEQUENCE [LARGE SCALE GENOMIC DNA]</scope>
    <source>
        <strain evidence="2 3">CCMP2467</strain>
    </source>
</reference>
<feature type="region of interest" description="Disordered" evidence="1">
    <location>
        <begin position="199"/>
        <end position="223"/>
    </location>
</feature>
<organism evidence="2 3">
    <name type="scientific">Symbiodinium microadriaticum</name>
    <name type="common">Dinoflagellate</name>
    <name type="synonym">Zooxanthella microadriatica</name>
    <dbReference type="NCBI Taxonomy" id="2951"/>
    <lineage>
        <taxon>Eukaryota</taxon>
        <taxon>Sar</taxon>
        <taxon>Alveolata</taxon>
        <taxon>Dinophyceae</taxon>
        <taxon>Suessiales</taxon>
        <taxon>Symbiodiniaceae</taxon>
        <taxon>Symbiodinium</taxon>
    </lineage>
</organism>
<dbReference type="Proteomes" id="UP000186817">
    <property type="component" value="Unassembled WGS sequence"/>
</dbReference>
<dbReference type="OMA" id="PRIRIAM"/>
<dbReference type="OrthoDB" id="415740at2759"/>
<keyword evidence="3" id="KW-1185">Reference proteome</keyword>
<dbReference type="EMBL" id="LSRX01000692">
    <property type="protein sequence ID" value="OLP90833.1"/>
    <property type="molecule type" value="Genomic_DNA"/>
</dbReference>
<dbReference type="AlphaFoldDB" id="A0A1Q9D6M4"/>
<evidence type="ECO:0000313" key="3">
    <source>
        <dbReference type="Proteomes" id="UP000186817"/>
    </source>
</evidence>
<feature type="region of interest" description="Disordered" evidence="1">
    <location>
        <begin position="1"/>
        <end position="158"/>
    </location>
</feature>
<accession>A0A1Q9D6M4</accession>
<feature type="compositionally biased region" description="Pro residues" evidence="1">
    <location>
        <begin position="133"/>
        <end position="149"/>
    </location>
</feature>
<proteinExistence type="predicted"/>
<gene>
    <name evidence="2" type="ORF">AK812_SmicGene27517</name>
</gene>
<evidence type="ECO:0000256" key="1">
    <source>
        <dbReference type="SAM" id="MobiDB-lite"/>
    </source>
</evidence>
<evidence type="ECO:0000313" key="2">
    <source>
        <dbReference type="EMBL" id="OLP90833.1"/>
    </source>
</evidence>
<comment type="caution">
    <text evidence="2">The sequence shown here is derived from an EMBL/GenBank/DDBJ whole genome shotgun (WGS) entry which is preliminary data.</text>
</comment>
<name>A0A1Q9D6M4_SYMMI</name>
<sequence>MFGRRGDAYAQRRPREAPREILASQAAPGTRSKAYSDPPEVAGLKADPSANELRSPEPQGELESRGPATSRKAPMPPPAPGAAGLGEDRPSPTRGNRVKVIPAKYGAPLAAPPPAVSAVAPPEPDFRKAASPGPVPQLRPLAPPSPGPASGPAAPTVVAPTAPSFAKQRATGIPGMLEPKLESTESLWQPSFGVAELMPGSLSVKTQSDELWESEQPPPSQDP</sequence>
<protein>
    <submittedName>
        <fullName evidence="2">Uncharacterized protein</fullName>
    </submittedName>
</protein>